<dbReference type="Gene3D" id="1.10.10.10">
    <property type="entry name" value="Winged helix-like DNA-binding domain superfamily/Winged helix DNA-binding domain"/>
    <property type="match status" value="1"/>
</dbReference>
<dbReference type="Proteomes" id="UP000658131">
    <property type="component" value="Unassembled WGS sequence"/>
</dbReference>
<dbReference type="InterPro" id="IPR005119">
    <property type="entry name" value="LysR_subst-bd"/>
</dbReference>
<dbReference type="Pfam" id="PF00126">
    <property type="entry name" value="HTH_1"/>
    <property type="match status" value="1"/>
</dbReference>
<dbReference type="InterPro" id="IPR000847">
    <property type="entry name" value="LysR_HTH_N"/>
</dbReference>
<dbReference type="PROSITE" id="PS50931">
    <property type="entry name" value="HTH_LYSR"/>
    <property type="match status" value="1"/>
</dbReference>
<evidence type="ECO:0000313" key="7">
    <source>
        <dbReference type="Proteomes" id="UP000658131"/>
    </source>
</evidence>
<dbReference type="Pfam" id="PF03466">
    <property type="entry name" value="LysR_substrate"/>
    <property type="match status" value="1"/>
</dbReference>
<evidence type="ECO:0000256" key="1">
    <source>
        <dbReference type="ARBA" id="ARBA00009437"/>
    </source>
</evidence>
<dbReference type="InterPro" id="IPR036390">
    <property type="entry name" value="WH_DNA-bd_sf"/>
</dbReference>
<proteinExistence type="inferred from homology"/>
<dbReference type="CDD" id="cd05466">
    <property type="entry name" value="PBP2_LTTR_substrate"/>
    <property type="match status" value="1"/>
</dbReference>
<comment type="caution">
    <text evidence="6">The sequence shown here is derived from an EMBL/GenBank/DDBJ whole genome shotgun (WGS) entry which is preliminary data.</text>
</comment>
<dbReference type="PRINTS" id="PR00039">
    <property type="entry name" value="HTHLYSR"/>
</dbReference>
<evidence type="ECO:0000256" key="4">
    <source>
        <dbReference type="ARBA" id="ARBA00023163"/>
    </source>
</evidence>
<dbReference type="RefSeq" id="WP_262399176.1">
    <property type="nucleotide sequence ID" value="NZ_JACRTB010000005.1"/>
</dbReference>
<keyword evidence="2" id="KW-0805">Transcription regulation</keyword>
<evidence type="ECO:0000256" key="3">
    <source>
        <dbReference type="ARBA" id="ARBA00023125"/>
    </source>
</evidence>
<organism evidence="6 7">
    <name type="scientific">Yanshouia hominis</name>
    <dbReference type="NCBI Taxonomy" id="2763673"/>
    <lineage>
        <taxon>Bacteria</taxon>
        <taxon>Bacillati</taxon>
        <taxon>Bacillota</taxon>
        <taxon>Clostridia</taxon>
        <taxon>Eubacteriales</taxon>
        <taxon>Oscillospiraceae</taxon>
        <taxon>Yanshouia</taxon>
    </lineage>
</organism>
<dbReference type="Gene3D" id="3.40.190.290">
    <property type="match status" value="1"/>
</dbReference>
<feature type="domain" description="HTH lysR-type" evidence="5">
    <location>
        <begin position="1"/>
        <end position="61"/>
    </location>
</feature>
<dbReference type="SUPFAM" id="SSF53850">
    <property type="entry name" value="Periplasmic binding protein-like II"/>
    <property type="match status" value="1"/>
</dbReference>
<dbReference type="PANTHER" id="PTHR30126">
    <property type="entry name" value="HTH-TYPE TRANSCRIPTIONAL REGULATOR"/>
    <property type="match status" value="1"/>
</dbReference>
<keyword evidence="4" id="KW-0804">Transcription</keyword>
<sequence>MNLQWVRIYLSVLETGSFAAAARQQHMTQPAVSMAIASLEEQIGQALLLRTPGQRTRVQPTRAGEIFQDYAHRFLEDYNQLRVQLMREQSFVPFSIATSPTPGAVLLPILTNAFRADFPQISYELRAHSGNELIRRLRQGEFDIAITGIPVQDADLVVERFFYDPLELVCPTSMKLGEMITLRQLQKLPLIIRNQKCYTMSLLTESLSRVGMALSDMNVVMQVYGNSDVLQAVSFGSGCGFVTRSLLSTMQNYYDRVEIISVKKMQIERHLHLVRRRDGSFPSSAQIFWEYALDSRWRDKNFSYHTNPH</sequence>
<dbReference type="EMBL" id="JACRTB010000005">
    <property type="protein sequence ID" value="MBC8575551.1"/>
    <property type="molecule type" value="Genomic_DNA"/>
</dbReference>
<name>A0ABR7NGM6_9FIRM</name>
<protein>
    <submittedName>
        <fullName evidence="6">LysR family transcriptional regulator</fullName>
    </submittedName>
</protein>
<keyword evidence="7" id="KW-1185">Reference proteome</keyword>
<keyword evidence="3" id="KW-0238">DNA-binding</keyword>
<accession>A0ABR7NGM6</accession>
<reference evidence="6 7" key="1">
    <citation type="submission" date="2020-08" db="EMBL/GenBank/DDBJ databases">
        <title>Genome public.</title>
        <authorList>
            <person name="Liu C."/>
            <person name="Sun Q."/>
        </authorList>
    </citation>
    <scope>NUCLEOTIDE SEQUENCE [LARGE SCALE GENOMIC DNA]</scope>
    <source>
        <strain evidence="6 7">BX1</strain>
    </source>
</reference>
<dbReference type="SUPFAM" id="SSF46785">
    <property type="entry name" value="Winged helix' DNA-binding domain"/>
    <property type="match status" value="1"/>
</dbReference>
<dbReference type="InterPro" id="IPR036388">
    <property type="entry name" value="WH-like_DNA-bd_sf"/>
</dbReference>
<gene>
    <name evidence="6" type="ORF">H8717_03870</name>
</gene>
<comment type="similarity">
    <text evidence="1">Belongs to the LysR transcriptional regulatory family.</text>
</comment>
<dbReference type="PANTHER" id="PTHR30126:SF39">
    <property type="entry name" value="HTH-TYPE TRANSCRIPTIONAL REGULATOR CYSL"/>
    <property type="match status" value="1"/>
</dbReference>
<evidence type="ECO:0000259" key="5">
    <source>
        <dbReference type="PROSITE" id="PS50931"/>
    </source>
</evidence>
<evidence type="ECO:0000256" key="2">
    <source>
        <dbReference type="ARBA" id="ARBA00023015"/>
    </source>
</evidence>
<evidence type="ECO:0000313" key="6">
    <source>
        <dbReference type="EMBL" id="MBC8575551.1"/>
    </source>
</evidence>